<dbReference type="Proteomes" id="UP000255036">
    <property type="component" value="Unassembled WGS sequence"/>
</dbReference>
<protein>
    <submittedName>
        <fullName evidence="2">Uncharacterized protein</fullName>
    </submittedName>
</protein>
<feature type="coiled-coil region" evidence="1">
    <location>
        <begin position="42"/>
        <end position="108"/>
    </location>
</feature>
<dbReference type="RefSeq" id="WP_115483540.1">
    <property type="nucleotide sequence ID" value="NZ_QRCT01000051.1"/>
</dbReference>
<name>A0A371AQF6_9FIRM</name>
<evidence type="ECO:0000313" key="2">
    <source>
        <dbReference type="EMBL" id="RDU21808.1"/>
    </source>
</evidence>
<accession>A0A371AQF6</accession>
<dbReference type="AlphaFoldDB" id="A0A371AQF6"/>
<gene>
    <name evidence="2" type="ORF">DWV06_17640</name>
</gene>
<dbReference type="OrthoDB" id="2067586at2"/>
<reference evidence="2 3" key="1">
    <citation type="submission" date="2018-07" db="EMBL/GenBank/DDBJ databases">
        <title>Anaerosacharophilus polymeroproducens gen. nov. sp. nov., an anaerobic bacterium isolated from salt field.</title>
        <authorList>
            <person name="Kim W."/>
            <person name="Yang S.-H."/>
            <person name="Oh J."/>
            <person name="Lee J.-H."/>
            <person name="Kwon K.K."/>
        </authorList>
    </citation>
    <scope>NUCLEOTIDE SEQUENCE [LARGE SCALE GENOMIC DNA]</scope>
    <source>
        <strain evidence="2 3">MCWD5</strain>
    </source>
</reference>
<proteinExistence type="predicted"/>
<evidence type="ECO:0000313" key="3">
    <source>
        <dbReference type="Proteomes" id="UP000255036"/>
    </source>
</evidence>
<comment type="caution">
    <text evidence="2">The sequence shown here is derived from an EMBL/GenBank/DDBJ whole genome shotgun (WGS) entry which is preliminary data.</text>
</comment>
<dbReference type="EMBL" id="QRCT01000051">
    <property type="protein sequence ID" value="RDU21808.1"/>
    <property type="molecule type" value="Genomic_DNA"/>
</dbReference>
<keyword evidence="3" id="KW-1185">Reference proteome</keyword>
<evidence type="ECO:0000256" key="1">
    <source>
        <dbReference type="SAM" id="Coils"/>
    </source>
</evidence>
<keyword evidence="1" id="KW-0175">Coiled coil</keyword>
<organism evidence="2 3">
    <name type="scientific">Anaerosacchariphilus polymeriproducens</name>
    <dbReference type="NCBI Taxonomy" id="1812858"/>
    <lineage>
        <taxon>Bacteria</taxon>
        <taxon>Bacillati</taxon>
        <taxon>Bacillota</taxon>
        <taxon>Clostridia</taxon>
        <taxon>Lachnospirales</taxon>
        <taxon>Lachnospiraceae</taxon>
        <taxon>Anaerosacchariphilus</taxon>
    </lineage>
</organism>
<sequence>MSITIKANKNSIIAPEFSKNKEGLGTSKSIDARRLNMGSDVNNQINRKRVNARKQAMQLISEAWGRDEKAVANLDNMSTQKSQMYEEIRNLISKIKDIDDTKKVLRQEYGVTADAQEQKDLELIEKYQNNKNGSSFDSFSEEEISRLKELQDTPLTKYQRAVLEVNNTKGTLNKEISKRQNEIIGLTKSITDAKLEQLKSNDMLKASDAADEIVTATEKEIFGMLMQVGKDAIDEKVEGEREKAEKTYEKREEEEERIEDARERRKVQKELIDGAVEADRLENGVSLKRQSNTQVAEAQKNIQKILKDNNMVNEDIKGIEIDLNF</sequence>
<feature type="coiled-coil region" evidence="1">
    <location>
        <begin position="234"/>
        <end position="315"/>
    </location>
</feature>